<dbReference type="SUPFAM" id="SSF109604">
    <property type="entry name" value="HD-domain/PDEase-like"/>
    <property type="match status" value="1"/>
</dbReference>
<proteinExistence type="predicted"/>
<dbReference type="AlphaFoldDB" id="A0AAI8VNG0"/>
<dbReference type="Gene3D" id="1.10.3210.10">
    <property type="entry name" value="Hypothetical protein af1432"/>
    <property type="match status" value="1"/>
</dbReference>
<dbReference type="PANTHER" id="PTHR35569">
    <property type="entry name" value="CYANAMIDE HYDRATASE DDI2-RELATED"/>
    <property type="match status" value="1"/>
</dbReference>
<dbReference type="CDD" id="cd00077">
    <property type="entry name" value="HDc"/>
    <property type="match status" value="1"/>
</dbReference>
<comment type="caution">
    <text evidence="3">The sequence shown here is derived from an EMBL/GenBank/DDBJ whole genome shotgun (WGS) entry which is preliminary data.</text>
</comment>
<evidence type="ECO:0000256" key="1">
    <source>
        <dbReference type="SAM" id="MobiDB-lite"/>
    </source>
</evidence>
<dbReference type="InterPro" id="IPR003607">
    <property type="entry name" value="HD/PDEase_dom"/>
</dbReference>
<dbReference type="Pfam" id="PF01966">
    <property type="entry name" value="HD"/>
    <property type="match status" value="1"/>
</dbReference>
<name>A0AAI8VNG0_9PEZI</name>
<protein>
    <submittedName>
        <fullName evidence="3">Uu.00g066910.m01.CDS01</fullName>
    </submittedName>
</protein>
<organism evidence="3 4">
    <name type="scientific">Anthostomella pinea</name>
    <dbReference type="NCBI Taxonomy" id="933095"/>
    <lineage>
        <taxon>Eukaryota</taxon>
        <taxon>Fungi</taxon>
        <taxon>Dikarya</taxon>
        <taxon>Ascomycota</taxon>
        <taxon>Pezizomycotina</taxon>
        <taxon>Sordariomycetes</taxon>
        <taxon>Xylariomycetidae</taxon>
        <taxon>Xylariales</taxon>
        <taxon>Xylariaceae</taxon>
        <taxon>Anthostomella</taxon>
    </lineage>
</organism>
<evidence type="ECO:0000313" key="3">
    <source>
        <dbReference type="EMBL" id="CAJ2511066.1"/>
    </source>
</evidence>
<dbReference type="PANTHER" id="PTHR35569:SF1">
    <property type="entry name" value="CYANAMIDE HYDRATASE DDI2-RELATED"/>
    <property type="match status" value="1"/>
</dbReference>
<accession>A0AAI8VNG0</accession>
<feature type="compositionally biased region" description="Low complexity" evidence="1">
    <location>
        <begin position="187"/>
        <end position="198"/>
    </location>
</feature>
<evidence type="ECO:0000259" key="2">
    <source>
        <dbReference type="Pfam" id="PF01966"/>
    </source>
</evidence>
<dbReference type="Proteomes" id="UP001295740">
    <property type="component" value="Unassembled WGS sequence"/>
</dbReference>
<feature type="region of interest" description="Disordered" evidence="1">
    <location>
        <begin position="187"/>
        <end position="219"/>
    </location>
</feature>
<dbReference type="InterPro" id="IPR006674">
    <property type="entry name" value="HD_domain"/>
</dbReference>
<gene>
    <name evidence="3" type="ORF">KHLLAP_LOCUS11534</name>
</gene>
<evidence type="ECO:0000313" key="4">
    <source>
        <dbReference type="Proteomes" id="UP001295740"/>
    </source>
</evidence>
<feature type="domain" description="HD" evidence="2">
    <location>
        <begin position="42"/>
        <end position="162"/>
    </location>
</feature>
<dbReference type="EMBL" id="CAUWAG010000018">
    <property type="protein sequence ID" value="CAJ2511066.1"/>
    <property type="molecule type" value="Genomic_DNA"/>
</dbReference>
<sequence>MSTQPEQLSPFPPLPKSGIAFPDSPVITAAFLYIKQHTHAATYNHCVRSAYWALILAQRLPRYTETQTNTNTTDTSSASRLPNLETVVLACVLHDMGWATTEGLRSKDRRFEVDGANLARGFLRRWAEDRESEGESESESAWDAHRAQLVWDIIALHSTPSIALHAAPEVSLAALGIMADFAGPAFPADPNNNHDNNPSASGDRNRNHQNKNGTGEEQELGQVITVEEYKEVVRLFPLAGFGREFSKEIICGLCRDKPATTYDNFQAGFGLHFGLDGLGGGREEYRRGWEKAMSPEGVLGGFEFLEELVGDV</sequence>
<keyword evidence="4" id="KW-1185">Reference proteome</keyword>
<reference evidence="3" key="1">
    <citation type="submission" date="2023-10" db="EMBL/GenBank/DDBJ databases">
        <authorList>
            <person name="Hackl T."/>
        </authorList>
    </citation>
    <scope>NUCLEOTIDE SEQUENCE</scope>
</reference>